<evidence type="ECO:0008006" key="5">
    <source>
        <dbReference type="Google" id="ProtNLM"/>
    </source>
</evidence>
<dbReference type="EMBL" id="MU825430">
    <property type="protein sequence ID" value="KAJ7389533.1"/>
    <property type="molecule type" value="Genomic_DNA"/>
</dbReference>
<dbReference type="SFLD" id="SFLDG00363">
    <property type="entry name" value="AMPS_(cytGST):_Alpha-__Mu-__Pi"/>
    <property type="match status" value="1"/>
</dbReference>
<dbReference type="InterPro" id="IPR036282">
    <property type="entry name" value="Glutathione-S-Trfase_C_sf"/>
</dbReference>
<dbReference type="CDD" id="cd03192">
    <property type="entry name" value="GST_C_Sigma_like"/>
    <property type="match status" value="1"/>
</dbReference>
<dbReference type="GO" id="GO:0006749">
    <property type="term" value="P:glutathione metabolic process"/>
    <property type="evidence" value="ECO:0007669"/>
    <property type="project" value="TreeGrafter"/>
</dbReference>
<feature type="domain" description="GST N-terminal" evidence="1">
    <location>
        <begin position="2"/>
        <end position="82"/>
    </location>
</feature>
<dbReference type="InterPro" id="IPR036249">
    <property type="entry name" value="Thioredoxin-like_sf"/>
</dbReference>
<dbReference type="SFLD" id="SFLDG01205">
    <property type="entry name" value="AMPS.1"/>
    <property type="match status" value="1"/>
</dbReference>
<dbReference type="InterPro" id="IPR050213">
    <property type="entry name" value="GST_superfamily"/>
</dbReference>
<dbReference type="PROSITE" id="PS50405">
    <property type="entry name" value="GST_CTER"/>
    <property type="match status" value="1"/>
</dbReference>
<evidence type="ECO:0000259" key="1">
    <source>
        <dbReference type="PROSITE" id="PS50404"/>
    </source>
</evidence>
<protein>
    <recommendedName>
        <fullName evidence="5">Glutathione S-transferase</fullName>
    </recommendedName>
</protein>
<feature type="domain" description="GST C-terminal" evidence="2">
    <location>
        <begin position="84"/>
        <end position="211"/>
    </location>
</feature>
<dbReference type="CDD" id="cd03039">
    <property type="entry name" value="GST_N_Sigma_like"/>
    <property type="match status" value="1"/>
</dbReference>
<comment type="caution">
    <text evidence="3">The sequence shown here is derived from an EMBL/GenBank/DDBJ whole genome shotgun (WGS) entry which is preliminary data.</text>
</comment>
<dbReference type="InterPro" id="IPR004045">
    <property type="entry name" value="Glutathione_S-Trfase_N"/>
</dbReference>
<organism evidence="3 4">
    <name type="scientific">Desmophyllum pertusum</name>
    <dbReference type="NCBI Taxonomy" id="174260"/>
    <lineage>
        <taxon>Eukaryota</taxon>
        <taxon>Metazoa</taxon>
        <taxon>Cnidaria</taxon>
        <taxon>Anthozoa</taxon>
        <taxon>Hexacorallia</taxon>
        <taxon>Scleractinia</taxon>
        <taxon>Caryophylliina</taxon>
        <taxon>Caryophylliidae</taxon>
        <taxon>Desmophyllum</taxon>
    </lineage>
</organism>
<proteinExistence type="predicted"/>
<dbReference type="FunFam" id="1.20.1050.10:FF:000030">
    <property type="entry name" value="Glutathione S-transferase S1"/>
    <property type="match status" value="1"/>
</dbReference>
<dbReference type="GO" id="GO:0004364">
    <property type="term" value="F:glutathione transferase activity"/>
    <property type="evidence" value="ECO:0007669"/>
    <property type="project" value="TreeGrafter"/>
</dbReference>
<evidence type="ECO:0000313" key="3">
    <source>
        <dbReference type="EMBL" id="KAJ7389533.1"/>
    </source>
</evidence>
<keyword evidence="4" id="KW-1185">Reference proteome</keyword>
<dbReference type="PANTHER" id="PTHR11571:SF150">
    <property type="entry name" value="GLUTATHIONE S-TRANSFERASE"/>
    <property type="match status" value="1"/>
</dbReference>
<reference evidence="3" key="1">
    <citation type="submission" date="2023-01" db="EMBL/GenBank/DDBJ databases">
        <title>Genome assembly of the deep-sea coral Lophelia pertusa.</title>
        <authorList>
            <person name="Herrera S."/>
            <person name="Cordes E."/>
        </authorList>
    </citation>
    <scope>NUCLEOTIDE SEQUENCE</scope>
    <source>
        <strain evidence="3">USNM1676648</strain>
        <tissue evidence="3">Polyp</tissue>
    </source>
</reference>
<gene>
    <name evidence="3" type="ORF">OS493_030918</name>
</gene>
<dbReference type="SUPFAM" id="SSF52833">
    <property type="entry name" value="Thioredoxin-like"/>
    <property type="match status" value="1"/>
</dbReference>
<evidence type="ECO:0000313" key="4">
    <source>
        <dbReference type="Proteomes" id="UP001163046"/>
    </source>
</evidence>
<dbReference type="OrthoDB" id="5947290at2759"/>
<evidence type="ECO:0000259" key="2">
    <source>
        <dbReference type="PROSITE" id="PS50405"/>
    </source>
</evidence>
<name>A0A9X0D8I4_9CNID</name>
<dbReference type="AlphaFoldDB" id="A0A9X0D8I4"/>
<dbReference type="InterPro" id="IPR004046">
    <property type="entry name" value="GST_C"/>
</dbReference>
<dbReference type="Proteomes" id="UP001163046">
    <property type="component" value="Unassembled WGS sequence"/>
</dbReference>
<dbReference type="Pfam" id="PF02798">
    <property type="entry name" value="GST_N"/>
    <property type="match status" value="1"/>
</dbReference>
<dbReference type="InterPro" id="IPR010987">
    <property type="entry name" value="Glutathione-S-Trfase_C-like"/>
</dbReference>
<dbReference type="SUPFAM" id="SSF47616">
    <property type="entry name" value="GST C-terminal domain-like"/>
    <property type="match status" value="1"/>
</dbReference>
<dbReference type="Gene3D" id="3.40.30.10">
    <property type="entry name" value="Glutaredoxin"/>
    <property type="match status" value="1"/>
</dbReference>
<dbReference type="InterPro" id="IPR040079">
    <property type="entry name" value="Glutathione_S-Trfase"/>
</dbReference>
<dbReference type="SFLD" id="SFLDS00019">
    <property type="entry name" value="Glutathione_Transferase_(cytos"/>
    <property type="match status" value="1"/>
</dbReference>
<dbReference type="PROSITE" id="PS50404">
    <property type="entry name" value="GST_NTER"/>
    <property type="match status" value="1"/>
</dbReference>
<dbReference type="Pfam" id="PF14497">
    <property type="entry name" value="GST_C_3"/>
    <property type="match status" value="1"/>
</dbReference>
<accession>A0A9X0D8I4</accession>
<sequence>MSGYKLYYFNVRGRAEIGRLSFAAANIEFEDVRLTSEEWAKEKASGRAPLGQMPFIVTPEGKALAQSAAIMKYICRKAGLSPTDSFDQAIADMISDGVDDLRNGLTRFFFEKDEAKKEELKKEFFENTFPARLQKFETILKSRNEGKGFFLGDKLTYADITVFDLFNVFSGGEPTVPELLEKYPLLVEHYKRVVSVPGIKAWVEKRPKSEH</sequence>
<dbReference type="PANTHER" id="PTHR11571">
    <property type="entry name" value="GLUTATHIONE S-TRANSFERASE"/>
    <property type="match status" value="1"/>
</dbReference>
<dbReference type="Gene3D" id="1.20.1050.10">
    <property type="match status" value="1"/>
</dbReference>